<dbReference type="PROSITE" id="PS50103">
    <property type="entry name" value="ZF_C3H1"/>
    <property type="match status" value="1"/>
</dbReference>
<feature type="region of interest" description="Disordered" evidence="3">
    <location>
        <begin position="416"/>
        <end position="479"/>
    </location>
</feature>
<feature type="compositionally biased region" description="Polar residues" evidence="3">
    <location>
        <begin position="390"/>
        <end position="402"/>
    </location>
</feature>
<feature type="non-terminal residue" evidence="5">
    <location>
        <position position="1"/>
    </location>
</feature>
<reference evidence="5 6" key="1">
    <citation type="submission" date="2024-05" db="EMBL/GenBank/DDBJ databases">
        <authorList>
            <person name="Wallberg A."/>
        </authorList>
    </citation>
    <scope>NUCLEOTIDE SEQUENCE [LARGE SCALE GENOMIC DNA]</scope>
</reference>
<keyword evidence="2" id="KW-0175">Coiled coil</keyword>
<dbReference type="Proteomes" id="UP001497623">
    <property type="component" value="Unassembled WGS sequence"/>
</dbReference>
<keyword evidence="6" id="KW-1185">Reference proteome</keyword>
<comment type="caution">
    <text evidence="5">The sequence shown here is derived from an EMBL/GenBank/DDBJ whole genome shotgun (WGS) entry which is preliminary data.</text>
</comment>
<protein>
    <recommendedName>
        <fullName evidence="4">C3H1-type domain-containing protein</fullName>
    </recommendedName>
</protein>
<name>A0AAV2STA5_MEGNR</name>
<feature type="region of interest" description="Disordered" evidence="3">
    <location>
        <begin position="339"/>
        <end position="402"/>
    </location>
</feature>
<feature type="zinc finger region" description="C3H1-type" evidence="1">
    <location>
        <begin position="481"/>
        <end position="512"/>
    </location>
</feature>
<keyword evidence="1" id="KW-0863">Zinc-finger</keyword>
<feature type="compositionally biased region" description="Polar residues" evidence="3">
    <location>
        <begin position="339"/>
        <end position="363"/>
    </location>
</feature>
<evidence type="ECO:0000313" key="5">
    <source>
        <dbReference type="EMBL" id="CAL4226901.1"/>
    </source>
</evidence>
<accession>A0AAV2STA5</accession>
<feature type="compositionally biased region" description="Polar residues" evidence="3">
    <location>
        <begin position="416"/>
        <end position="435"/>
    </location>
</feature>
<feature type="domain" description="C3H1-type" evidence="4">
    <location>
        <begin position="481"/>
        <end position="512"/>
    </location>
</feature>
<dbReference type="InterPro" id="IPR000571">
    <property type="entry name" value="Znf_CCCH"/>
</dbReference>
<feature type="compositionally biased region" description="Polar residues" evidence="3">
    <location>
        <begin position="307"/>
        <end position="324"/>
    </location>
</feature>
<feature type="region of interest" description="Disordered" evidence="3">
    <location>
        <begin position="241"/>
        <end position="324"/>
    </location>
</feature>
<evidence type="ECO:0000256" key="2">
    <source>
        <dbReference type="SAM" id="Coils"/>
    </source>
</evidence>
<evidence type="ECO:0000256" key="1">
    <source>
        <dbReference type="PROSITE-ProRule" id="PRU00723"/>
    </source>
</evidence>
<evidence type="ECO:0000256" key="3">
    <source>
        <dbReference type="SAM" id="MobiDB-lite"/>
    </source>
</evidence>
<keyword evidence="1" id="KW-0479">Metal-binding</keyword>
<organism evidence="5 6">
    <name type="scientific">Meganyctiphanes norvegica</name>
    <name type="common">Northern krill</name>
    <name type="synonym">Thysanopoda norvegica</name>
    <dbReference type="NCBI Taxonomy" id="48144"/>
    <lineage>
        <taxon>Eukaryota</taxon>
        <taxon>Metazoa</taxon>
        <taxon>Ecdysozoa</taxon>
        <taxon>Arthropoda</taxon>
        <taxon>Crustacea</taxon>
        <taxon>Multicrustacea</taxon>
        <taxon>Malacostraca</taxon>
        <taxon>Eumalacostraca</taxon>
        <taxon>Eucarida</taxon>
        <taxon>Euphausiacea</taxon>
        <taxon>Euphausiidae</taxon>
        <taxon>Meganyctiphanes</taxon>
    </lineage>
</organism>
<dbReference type="GO" id="GO:0008270">
    <property type="term" value="F:zinc ion binding"/>
    <property type="evidence" value="ECO:0007669"/>
    <property type="project" value="UniProtKB-KW"/>
</dbReference>
<sequence>GLTLERDNLILDLKTEKSKNGALQKRVTAAENQKDSALRKVDYLEAKIDNQDAEINSLKVQQGSKQDLGVGGYARGLNIGARGSTTRRGLIQRSPGFQGGSTGLGRGAGIDLIRNTNKGYIGRGGKVGMDLRGSNQGQSPPEGGSLGGFLASVGTDKVLGGQNQDAQISGDQAQVKEVSAIGVSGSQAIGVSGIQAKGVLSILAKGVSDSQAKGVSDSHAKWDLGSQAKGVLGDQDKRVLGGQAKGVSGQDQGKGDLRDQTQAKGNPGGQTQVIAISGGSQPKGGSGGQTQAIAVSGGSQPKGGSGDQTKTEGGTGNSVQNQNIGVSRVSRFQNQAIGVSMNQPPSRGQILRGNTSVGSNTASAMPRTQGGGTNTGGTQSKGDSGDQNKTKGGSGNPVQNQDIGVSRAQNQAIGVSRNQLQTLRGNASVGSNTVSAMPRTQDGGTNTGAIPKRPGVGGGGDAGNKSKGDEDLNDTSQEPMRRSMRVCKYYIKRDGICHNHKKGICIFRHPILCNCAEIFCGEVHPVNKGECVDFHYGECTLTEE</sequence>
<feature type="coiled-coil region" evidence="2">
    <location>
        <begin position="13"/>
        <end position="61"/>
    </location>
</feature>
<dbReference type="AlphaFoldDB" id="A0AAV2STA5"/>
<evidence type="ECO:0000313" key="6">
    <source>
        <dbReference type="Proteomes" id="UP001497623"/>
    </source>
</evidence>
<gene>
    <name evidence="5" type="ORF">MNOR_LOCUS39490</name>
</gene>
<evidence type="ECO:0000259" key="4">
    <source>
        <dbReference type="PROSITE" id="PS50103"/>
    </source>
</evidence>
<keyword evidence="1" id="KW-0862">Zinc</keyword>
<feature type="non-terminal residue" evidence="5">
    <location>
        <position position="544"/>
    </location>
</feature>
<feature type="compositionally biased region" description="Polar residues" evidence="3">
    <location>
        <begin position="262"/>
        <end position="274"/>
    </location>
</feature>
<proteinExistence type="predicted"/>
<dbReference type="EMBL" id="CAXKWB010103509">
    <property type="protein sequence ID" value="CAL4226901.1"/>
    <property type="molecule type" value="Genomic_DNA"/>
</dbReference>